<reference evidence="1 2" key="1">
    <citation type="submission" date="2017-08" db="EMBL/GenBank/DDBJ databases">
        <title>Infants hospitalized years apart are colonized by the same room-sourced microbial strains.</title>
        <authorList>
            <person name="Brooks B."/>
            <person name="Olm M.R."/>
            <person name="Firek B.A."/>
            <person name="Baker R."/>
            <person name="Thomas B.C."/>
            <person name="Morowitz M.J."/>
            <person name="Banfield J.F."/>
        </authorList>
    </citation>
    <scope>NUCLEOTIDE SEQUENCE [LARGE SCALE GENOMIC DNA]</scope>
    <source>
        <strain evidence="1">S2_005_002_R2_34</strain>
    </source>
</reference>
<protein>
    <submittedName>
        <fullName evidence="1">Uncharacterized protein</fullName>
    </submittedName>
</protein>
<accession>A0A2W5NDJ7</accession>
<proteinExistence type="predicted"/>
<comment type="caution">
    <text evidence="1">The sequence shown here is derived from an EMBL/GenBank/DDBJ whole genome shotgun (WGS) entry which is preliminary data.</text>
</comment>
<organism evidence="1 2">
    <name type="scientific">Rhodovulum sulfidophilum</name>
    <name type="common">Rhodobacter sulfidophilus</name>
    <dbReference type="NCBI Taxonomy" id="35806"/>
    <lineage>
        <taxon>Bacteria</taxon>
        <taxon>Pseudomonadati</taxon>
        <taxon>Pseudomonadota</taxon>
        <taxon>Alphaproteobacteria</taxon>
        <taxon>Rhodobacterales</taxon>
        <taxon>Paracoccaceae</taxon>
        <taxon>Rhodovulum</taxon>
    </lineage>
</organism>
<dbReference type="AlphaFoldDB" id="A0A2W5NDJ7"/>
<sequence>MAAAAAAFALPAFADDITLDTALQARSLHDGPADMTVYYQPAAEAGFVEVTATYAPRDGSRDPGRLVLRLRNGDGVSFALPGIQDVTYSFARAADTVTVRATPALKTASVE</sequence>
<name>A0A2W5NDJ7_RHOSU</name>
<dbReference type="EMBL" id="QFPW01000002">
    <property type="protein sequence ID" value="PZQ51592.1"/>
    <property type="molecule type" value="Genomic_DNA"/>
</dbReference>
<dbReference type="Proteomes" id="UP000249185">
    <property type="component" value="Unassembled WGS sequence"/>
</dbReference>
<evidence type="ECO:0000313" key="2">
    <source>
        <dbReference type="Proteomes" id="UP000249185"/>
    </source>
</evidence>
<evidence type="ECO:0000313" key="1">
    <source>
        <dbReference type="EMBL" id="PZQ51592.1"/>
    </source>
</evidence>
<gene>
    <name evidence="1" type="ORF">DI556_05395</name>
</gene>